<gene>
    <name evidence="1" type="ORF">AA2016_1027</name>
</gene>
<evidence type="ECO:0000313" key="2">
    <source>
        <dbReference type="Proteomes" id="UP000075755"/>
    </source>
</evidence>
<name>A0AAC8YK78_AMIAI</name>
<accession>A0AAC8YK78</accession>
<organism evidence="1 2">
    <name type="scientific">Aminobacter aminovorans</name>
    <name type="common">Chelatobacter heintzii</name>
    <dbReference type="NCBI Taxonomy" id="83263"/>
    <lineage>
        <taxon>Bacteria</taxon>
        <taxon>Pseudomonadati</taxon>
        <taxon>Pseudomonadota</taxon>
        <taxon>Alphaproteobacteria</taxon>
        <taxon>Hyphomicrobiales</taxon>
        <taxon>Phyllobacteriaceae</taxon>
        <taxon>Aminobacter</taxon>
    </lineage>
</organism>
<dbReference type="EMBL" id="CP015005">
    <property type="protein sequence ID" value="AMS39965.1"/>
    <property type="molecule type" value="Genomic_DNA"/>
</dbReference>
<proteinExistence type="predicted"/>
<reference evidence="1 2" key="1">
    <citation type="submission" date="2016-03" db="EMBL/GenBank/DDBJ databases">
        <title>Complete genome of Aminobacter aminovorans KCTC 2477.</title>
        <authorList>
            <person name="Kim K.M."/>
        </authorList>
    </citation>
    <scope>NUCLEOTIDE SEQUENCE [LARGE SCALE GENOMIC DNA]</scope>
    <source>
        <strain evidence="1 2">KCTC 2477</strain>
    </source>
</reference>
<dbReference type="Proteomes" id="UP000075755">
    <property type="component" value="Chromosome"/>
</dbReference>
<sequence length="85" mass="9695">MTMSTAVLRTTFVQPSRLQPVFDWLRQMRAALNVPAPQDAAELSDHYRRDTGIAQKDIARAVDADLGRLGLLDIGWQQPRRLNRH</sequence>
<protein>
    <submittedName>
        <fullName evidence="1">Uncharacterized protein</fullName>
    </submittedName>
</protein>
<dbReference type="KEGG" id="aak:AA2016_1027"/>
<evidence type="ECO:0000313" key="1">
    <source>
        <dbReference type="EMBL" id="AMS39965.1"/>
    </source>
</evidence>
<dbReference type="AlphaFoldDB" id="A0AAC8YK78"/>